<comment type="caution">
    <text evidence="1">The sequence shown here is derived from an EMBL/GenBank/DDBJ whole genome shotgun (WGS) entry which is preliminary data.</text>
</comment>
<organism evidence="1 3">
    <name type="scientific">Pyrenophora tritici-repentis</name>
    <dbReference type="NCBI Taxonomy" id="45151"/>
    <lineage>
        <taxon>Eukaryota</taxon>
        <taxon>Fungi</taxon>
        <taxon>Dikarya</taxon>
        <taxon>Ascomycota</taxon>
        <taxon>Pezizomycotina</taxon>
        <taxon>Dothideomycetes</taxon>
        <taxon>Pleosporomycetidae</taxon>
        <taxon>Pleosporales</taxon>
        <taxon>Pleosporineae</taxon>
        <taxon>Pleosporaceae</taxon>
        <taxon>Pyrenophora</taxon>
    </lineage>
</organism>
<reference evidence="2" key="3">
    <citation type="journal article" date="2022" name="bioRxiv">
        <title>A global pangenome for the wheat fungal pathogen Pyrenophora tritici-repentis and prediction of effector protein structural homology.</title>
        <authorList>
            <person name="Moolhuijzen P."/>
            <person name="See P.T."/>
            <person name="Shi G."/>
            <person name="Powell H.R."/>
            <person name="Cockram J."/>
            <person name="Jorgensen L.N."/>
            <person name="Benslimane H."/>
            <person name="Strelkov S.E."/>
            <person name="Turner J."/>
            <person name="Liu Z."/>
            <person name="Moffat C.S."/>
        </authorList>
    </citation>
    <scope>NUCLEOTIDE SEQUENCE</scope>
    <source>
        <strain evidence="2">86-124</strain>
    </source>
</reference>
<reference evidence="2" key="2">
    <citation type="submission" date="2021-05" db="EMBL/GenBank/DDBJ databases">
        <authorList>
            <person name="Moolhuijzen P.M."/>
            <person name="Moffat C.S."/>
        </authorList>
    </citation>
    <scope>NUCLEOTIDE SEQUENCE</scope>
    <source>
        <strain evidence="2">86-124</strain>
    </source>
</reference>
<protein>
    <submittedName>
        <fullName evidence="1">Uncharacterized protein</fullName>
    </submittedName>
</protein>
<dbReference type="Proteomes" id="UP000245464">
    <property type="component" value="Chromosome 1"/>
</dbReference>
<evidence type="ECO:0000313" key="2">
    <source>
        <dbReference type="EMBL" id="KAI1520770.1"/>
    </source>
</evidence>
<evidence type="ECO:0000313" key="4">
    <source>
        <dbReference type="Proteomes" id="UP000249757"/>
    </source>
</evidence>
<keyword evidence="4" id="KW-1185">Reference proteome</keyword>
<gene>
    <name evidence="2" type="ORF">Ptr86124_001138</name>
    <name evidence="1" type="ORF">PtrM4_012350</name>
</gene>
<reference evidence="1 3" key="1">
    <citation type="journal article" date="2018" name="BMC Genomics">
        <title>Comparative genomics of the wheat fungal pathogen Pyrenophora tritici-repentis reveals chromosomal variations and genome plasticity.</title>
        <authorList>
            <person name="Moolhuijzen P."/>
            <person name="See P.T."/>
            <person name="Hane J.K."/>
            <person name="Shi G."/>
            <person name="Liu Z."/>
            <person name="Oliver R.P."/>
            <person name="Moffat C.S."/>
        </authorList>
    </citation>
    <scope>NUCLEOTIDE SEQUENCE [LARGE SCALE GENOMIC DNA]</scope>
    <source>
        <strain evidence="1">M4</strain>
    </source>
</reference>
<name>A0A2W1HFU2_9PLEO</name>
<proteinExistence type="predicted"/>
<dbReference type="AlphaFoldDB" id="A0A2W1HFU2"/>
<evidence type="ECO:0000313" key="1">
    <source>
        <dbReference type="EMBL" id="KAF7576995.1"/>
    </source>
</evidence>
<reference evidence="4" key="4">
    <citation type="journal article" date="2022" name="Microb. Genom.">
        <title>A global pangenome for the wheat fungal pathogen Pyrenophora tritici-repentis and prediction of effector protein structural homology.</title>
        <authorList>
            <person name="Moolhuijzen P.M."/>
            <person name="See P.T."/>
            <person name="Shi G."/>
            <person name="Powell H.R."/>
            <person name="Cockram J."/>
            <person name="Jorgensen L.N."/>
            <person name="Benslimane H."/>
            <person name="Strelkov S.E."/>
            <person name="Turner J."/>
            <person name="Liu Z."/>
            <person name="Moffat C.S."/>
        </authorList>
    </citation>
    <scope>NUCLEOTIDE SEQUENCE [LARGE SCALE GENOMIC DNA]</scope>
</reference>
<dbReference type="EMBL" id="NRDI02000001">
    <property type="protein sequence ID" value="KAI1520770.1"/>
    <property type="molecule type" value="Genomic_DNA"/>
</dbReference>
<evidence type="ECO:0000313" key="3">
    <source>
        <dbReference type="Proteomes" id="UP000245464"/>
    </source>
</evidence>
<dbReference type="OrthoDB" id="3971593at2759"/>
<dbReference type="Proteomes" id="UP000249757">
    <property type="component" value="Unassembled WGS sequence"/>
</dbReference>
<accession>A0A2W1HFU2</accession>
<dbReference type="OMA" id="GWQRITF"/>
<sequence>MATNQGQPAGIGLQEMPMEIKKMIALEIEDDEDLVSFRAAGAATKNIIDGDYGTFWRTKLRNKYDYREVSMSLENIAKLYQERSQLFRLGIHIDFFYGGTELEVAAVSKLQDLIMESFQGETEVDECGVHHSKNQARLRDFLLKSRFINDNRRAPLPTGRGPVSVDEKLAATKIVSFQLIFGIKGLTQRVFAFPEIQFVVYKHHTSREIFDSDHKKADLQWFLHCMNFWRHQMKNRYMDTLYDVIEALDEEEKPSAWRGPITQGVQPLCNNWRGTYSYLTYQDYHAVRRGDLSGENYDQGVDMARLQALELNFAKKSILPSGQKLDWPIEFENHLQSIENDTRAKRGLKTSGPYEPQKNCSSIHFAGSGEESNGKYKILGWLNPLPPQGGLPGWQRITMMQHTSSDYKNCDKDKGLWAYEGVVVPGGRMILGRAWLVNDENGKNMDKSGPFMLWAVDKPVFDDEE</sequence>
<dbReference type="EMBL" id="NQIK02000001">
    <property type="protein sequence ID" value="KAF7576995.1"/>
    <property type="molecule type" value="Genomic_DNA"/>
</dbReference>